<name>X0VPW6_9ZZZZ</name>
<organism evidence="11">
    <name type="scientific">marine sediment metagenome</name>
    <dbReference type="NCBI Taxonomy" id="412755"/>
    <lineage>
        <taxon>unclassified sequences</taxon>
        <taxon>metagenomes</taxon>
        <taxon>ecological metagenomes</taxon>
    </lineage>
</organism>
<evidence type="ECO:0000256" key="4">
    <source>
        <dbReference type="ARBA" id="ARBA00021923"/>
    </source>
</evidence>
<evidence type="ECO:0000313" key="11">
    <source>
        <dbReference type="EMBL" id="GAG02601.1"/>
    </source>
</evidence>
<dbReference type="EMBL" id="BARS01025303">
    <property type="protein sequence ID" value="GAG02601.1"/>
    <property type="molecule type" value="Genomic_DNA"/>
</dbReference>
<dbReference type="SUPFAM" id="SSF51366">
    <property type="entry name" value="Ribulose-phoshate binding barrel"/>
    <property type="match status" value="1"/>
</dbReference>
<dbReference type="InterPro" id="IPR013785">
    <property type="entry name" value="Aldolase_TIM"/>
</dbReference>
<dbReference type="PANTHER" id="PTHR43375">
    <property type="entry name" value="OROTIDINE 5'-PHOSPHATE DECARBOXYLASE"/>
    <property type="match status" value="1"/>
</dbReference>
<keyword evidence="5" id="KW-0210">Decarboxylase</keyword>
<dbReference type="GO" id="GO:0044205">
    <property type="term" value="P:'de novo' UMP biosynthetic process"/>
    <property type="evidence" value="ECO:0007669"/>
    <property type="project" value="UniProtKB-UniPathway"/>
</dbReference>
<dbReference type="PANTHER" id="PTHR43375:SF1">
    <property type="entry name" value="OROTIDINE 5'-PHOSPHATE DECARBOXYLASE"/>
    <property type="match status" value="1"/>
</dbReference>
<dbReference type="Gene3D" id="3.20.20.70">
    <property type="entry name" value="Aldolase class I"/>
    <property type="match status" value="1"/>
</dbReference>
<dbReference type="SMART" id="SM00934">
    <property type="entry name" value="OMPdecase"/>
    <property type="match status" value="1"/>
</dbReference>
<accession>X0VPW6</accession>
<dbReference type="CDD" id="cd04725">
    <property type="entry name" value="OMP_decarboxylase_like"/>
    <property type="match status" value="1"/>
</dbReference>
<dbReference type="InterPro" id="IPR011995">
    <property type="entry name" value="OMPdecase_type-2"/>
</dbReference>
<evidence type="ECO:0000259" key="10">
    <source>
        <dbReference type="SMART" id="SM00934"/>
    </source>
</evidence>
<evidence type="ECO:0000256" key="9">
    <source>
        <dbReference type="ARBA" id="ARBA00049157"/>
    </source>
</evidence>
<dbReference type="GO" id="GO:0006207">
    <property type="term" value="P:'de novo' pyrimidine nucleobase biosynthetic process"/>
    <property type="evidence" value="ECO:0007669"/>
    <property type="project" value="InterPro"/>
</dbReference>
<comment type="catalytic activity">
    <reaction evidence="9">
        <text>orotidine 5'-phosphate + H(+) = UMP + CO2</text>
        <dbReference type="Rhea" id="RHEA:11596"/>
        <dbReference type="ChEBI" id="CHEBI:15378"/>
        <dbReference type="ChEBI" id="CHEBI:16526"/>
        <dbReference type="ChEBI" id="CHEBI:57538"/>
        <dbReference type="ChEBI" id="CHEBI:57865"/>
        <dbReference type="EC" id="4.1.1.23"/>
    </reaction>
</comment>
<dbReference type="SUPFAM" id="SSF53271">
    <property type="entry name" value="PRTase-like"/>
    <property type="match status" value="1"/>
</dbReference>
<dbReference type="InterPro" id="IPR011060">
    <property type="entry name" value="RibuloseP-bd_barrel"/>
</dbReference>
<sequence>PIILDAKRGDIASSAQAYAEAIFGKLGVNAVTINPYLGYDALSPFLQNEDQGAFLLCKTSNPGSKDLQDLPVRISSSQMVDPQFQTLYEYIAAKAVGWNVKDNLGLVVGATQIDPLNRVRNIAPNLWFLAPGIGAQGGNLELAMEAGLRADGFGMVFPISRGISSAPDPRQAAISLNDRINRVRNKPERSHPRIQSTHPAEHVEKQLAVDILKSGCVKFGEFTLKSGLSSPIYIDLRRITGFPDLLQRVGNAFTRVLEELEFDHLAG</sequence>
<evidence type="ECO:0000256" key="8">
    <source>
        <dbReference type="ARBA" id="ARBA00033428"/>
    </source>
</evidence>
<feature type="non-terminal residue" evidence="11">
    <location>
        <position position="1"/>
    </location>
</feature>
<dbReference type="NCBIfam" id="TIGR02127">
    <property type="entry name" value="pyrF_sub2"/>
    <property type="match status" value="1"/>
</dbReference>
<feature type="domain" description="Orotidine 5'-phosphate decarboxylase" evidence="10">
    <location>
        <begin position="1"/>
        <end position="176"/>
    </location>
</feature>
<proteinExistence type="inferred from homology"/>
<protein>
    <recommendedName>
        <fullName evidence="4">Orotidine 5'-phosphate decarboxylase</fullName>
        <ecNumber evidence="3">4.1.1.23</ecNumber>
    </recommendedName>
    <alternativeName>
        <fullName evidence="8">OMP decarboxylase</fullName>
    </alternativeName>
</protein>
<evidence type="ECO:0000256" key="2">
    <source>
        <dbReference type="ARBA" id="ARBA00008847"/>
    </source>
</evidence>
<dbReference type="UniPathway" id="UPA00070">
    <property type="reaction ID" value="UER00120"/>
</dbReference>
<dbReference type="EC" id="4.1.1.23" evidence="3"/>
<reference evidence="11" key="1">
    <citation type="journal article" date="2014" name="Front. Microbiol.">
        <title>High frequency of phylogenetically diverse reductive dehalogenase-homologous genes in deep subseafloor sedimentary metagenomes.</title>
        <authorList>
            <person name="Kawai M."/>
            <person name="Futagami T."/>
            <person name="Toyoda A."/>
            <person name="Takaki Y."/>
            <person name="Nishi S."/>
            <person name="Hori S."/>
            <person name="Arai W."/>
            <person name="Tsubouchi T."/>
            <person name="Morono Y."/>
            <person name="Uchiyama I."/>
            <person name="Ito T."/>
            <person name="Fujiyama A."/>
            <person name="Inagaki F."/>
            <person name="Takami H."/>
        </authorList>
    </citation>
    <scope>NUCLEOTIDE SEQUENCE</scope>
    <source>
        <strain evidence="11">Expedition CK06-06</strain>
    </source>
</reference>
<comment type="similarity">
    <text evidence="2">Belongs to the OMP decarboxylase family. Type 2 subfamily.</text>
</comment>
<keyword evidence="6" id="KW-0665">Pyrimidine biosynthesis</keyword>
<keyword evidence="7" id="KW-0456">Lyase</keyword>
<comment type="caution">
    <text evidence="11">The sequence shown here is derived from an EMBL/GenBank/DDBJ whole genome shotgun (WGS) entry which is preliminary data.</text>
</comment>
<evidence type="ECO:0000256" key="6">
    <source>
        <dbReference type="ARBA" id="ARBA00022975"/>
    </source>
</evidence>
<evidence type="ECO:0000256" key="1">
    <source>
        <dbReference type="ARBA" id="ARBA00004861"/>
    </source>
</evidence>
<evidence type="ECO:0000256" key="7">
    <source>
        <dbReference type="ARBA" id="ARBA00023239"/>
    </source>
</evidence>
<comment type="pathway">
    <text evidence="1">Pyrimidine metabolism; UMP biosynthesis via de novo pathway; UMP from orotate: step 2/2.</text>
</comment>
<feature type="non-terminal residue" evidence="11">
    <location>
        <position position="267"/>
    </location>
</feature>
<dbReference type="Gene3D" id="3.40.50.2020">
    <property type="match status" value="1"/>
</dbReference>
<gene>
    <name evidence="11" type="ORF">S01H1_40007</name>
</gene>
<dbReference type="InterPro" id="IPR029057">
    <property type="entry name" value="PRTase-like"/>
</dbReference>
<dbReference type="GO" id="GO:0004590">
    <property type="term" value="F:orotidine-5'-phosphate decarboxylase activity"/>
    <property type="evidence" value="ECO:0007669"/>
    <property type="project" value="UniProtKB-EC"/>
</dbReference>
<dbReference type="AlphaFoldDB" id="X0VPW6"/>
<dbReference type="InterPro" id="IPR001754">
    <property type="entry name" value="OMPdeCOase_dom"/>
</dbReference>
<evidence type="ECO:0000256" key="3">
    <source>
        <dbReference type="ARBA" id="ARBA00012321"/>
    </source>
</evidence>
<evidence type="ECO:0000256" key="5">
    <source>
        <dbReference type="ARBA" id="ARBA00022793"/>
    </source>
</evidence>
<dbReference type="Pfam" id="PF00215">
    <property type="entry name" value="OMPdecase"/>
    <property type="match status" value="1"/>
</dbReference>